<dbReference type="Pfam" id="PF00646">
    <property type="entry name" value="F-box"/>
    <property type="match status" value="1"/>
</dbReference>
<dbReference type="CDD" id="cd09917">
    <property type="entry name" value="F-box_SF"/>
    <property type="match status" value="1"/>
</dbReference>
<dbReference type="EMBL" id="JAQQWN010000010">
    <property type="protein sequence ID" value="KAK8062228.1"/>
    <property type="molecule type" value="Genomic_DNA"/>
</dbReference>
<dbReference type="InterPro" id="IPR036047">
    <property type="entry name" value="F-box-like_dom_sf"/>
</dbReference>
<comment type="caution">
    <text evidence="2">The sequence shown here is derived from an EMBL/GenBank/DDBJ whole genome shotgun (WGS) entry which is preliminary data.</text>
</comment>
<dbReference type="GeneID" id="92051699"/>
<name>A0ABR1UTG7_9PEZI</name>
<proteinExistence type="predicted"/>
<organism evidence="2 3">
    <name type="scientific">Apiospora hydei</name>
    <dbReference type="NCBI Taxonomy" id="1337664"/>
    <lineage>
        <taxon>Eukaryota</taxon>
        <taxon>Fungi</taxon>
        <taxon>Dikarya</taxon>
        <taxon>Ascomycota</taxon>
        <taxon>Pezizomycotina</taxon>
        <taxon>Sordariomycetes</taxon>
        <taxon>Xylariomycetidae</taxon>
        <taxon>Amphisphaeriales</taxon>
        <taxon>Apiosporaceae</taxon>
        <taxon>Apiospora</taxon>
    </lineage>
</organism>
<feature type="domain" description="F-box" evidence="1">
    <location>
        <begin position="10"/>
        <end position="56"/>
    </location>
</feature>
<reference evidence="2 3" key="1">
    <citation type="submission" date="2023-01" db="EMBL/GenBank/DDBJ databases">
        <title>Analysis of 21 Apiospora genomes using comparative genomics revels a genus with tremendous synthesis potential of carbohydrate active enzymes and secondary metabolites.</title>
        <authorList>
            <person name="Sorensen T."/>
        </authorList>
    </citation>
    <scope>NUCLEOTIDE SEQUENCE [LARGE SCALE GENOMIC DNA]</scope>
    <source>
        <strain evidence="2 3">CBS 114990</strain>
    </source>
</reference>
<dbReference type="SUPFAM" id="SSF81383">
    <property type="entry name" value="F-box domain"/>
    <property type="match status" value="1"/>
</dbReference>
<sequence length="268" mass="31031">MSAYQPELPKGRFATLPNELILQLAHHMSIRSLRSLSVTSKRCHSLLDQKFLFEEEVEDERLFDEAKYRFWDLSRKYGLGFSLRDKAIWHASQFAPAYKPLNYDDQSFLNACIDRWGKGVLSIKIGGDVVRKMLRDWSLINELSVSLLRGDLIIRAIEKCRDINVIEQVIDAYLKRYPASLQGLKNYHLRTNFDPEGVVDVPPVIWACSRNRVNVLELLHTKNNEEGKSVIDMVDINIIFNQIRSHVIYGIRQNQDTLVDAWQAVTRA</sequence>
<evidence type="ECO:0000313" key="2">
    <source>
        <dbReference type="EMBL" id="KAK8062228.1"/>
    </source>
</evidence>
<gene>
    <name evidence="2" type="ORF">PG997_014325</name>
</gene>
<accession>A0ABR1UTG7</accession>
<evidence type="ECO:0000313" key="3">
    <source>
        <dbReference type="Proteomes" id="UP001433268"/>
    </source>
</evidence>
<dbReference type="RefSeq" id="XP_066660827.1">
    <property type="nucleotide sequence ID" value="XM_066818639.1"/>
</dbReference>
<protein>
    <recommendedName>
        <fullName evidence="1">F-box domain-containing protein</fullName>
    </recommendedName>
</protein>
<evidence type="ECO:0000259" key="1">
    <source>
        <dbReference type="PROSITE" id="PS50181"/>
    </source>
</evidence>
<dbReference type="PROSITE" id="PS50181">
    <property type="entry name" value="FBOX"/>
    <property type="match status" value="1"/>
</dbReference>
<dbReference type="Proteomes" id="UP001433268">
    <property type="component" value="Unassembled WGS sequence"/>
</dbReference>
<keyword evidence="3" id="KW-1185">Reference proteome</keyword>
<dbReference type="InterPro" id="IPR001810">
    <property type="entry name" value="F-box_dom"/>
</dbReference>